<evidence type="ECO:0000256" key="2">
    <source>
        <dbReference type="ARBA" id="ARBA00023002"/>
    </source>
</evidence>
<protein>
    <submittedName>
        <fullName evidence="4">Oxidoreductase</fullName>
    </submittedName>
</protein>
<dbReference type="PANTHER" id="PTHR44169">
    <property type="entry name" value="NADPH-DEPENDENT 1-ACYLDIHYDROXYACETONE PHOSPHATE REDUCTASE"/>
    <property type="match status" value="1"/>
</dbReference>
<dbReference type="EMBL" id="KN881675">
    <property type="protein sequence ID" value="KIY50436.1"/>
    <property type="molecule type" value="Genomic_DNA"/>
</dbReference>
<dbReference type="PANTHER" id="PTHR44169:SF6">
    <property type="entry name" value="NADPH-DEPENDENT 1-ACYLDIHYDROXYACETONE PHOSPHATE REDUCTASE"/>
    <property type="match status" value="1"/>
</dbReference>
<gene>
    <name evidence="4" type="ORF">FISHEDRAFT_38980</name>
</gene>
<evidence type="ECO:0000256" key="1">
    <source>
        <dbReference type="ARBA" id="ARBA00006484"/>
    </source>
</evidence>
<dbReference type="SUPFAM" id="SSF51735">
    <property type="entry name" value="NAD(P)-binding Rossmann-fold domains"/>
    <property type="match status" value="1"/>
</dbReference>
<dbReference type="FunFam" id="3.40.50.720:FF:000261">
    <property type="entry name" value="NADPH-dependent 1-acyldihydroxyacetone phosphate reductase"/>
    <property type="match status" value="1"/>
</dbReference>
<reference evidence="4 5" key="1">
    <citation type="journal article" date="2015" name="Fungal Genet. Biol.">
        <title>Evolution of novel wood decay mechanisms in Agaricales revealed by the genome sequences of Fistulina hepatica and Cylindrobasidium torrendii.</title>
        <authorList>
            <person name="Floudas D."/>
            <person name="Held B.W."/>
            <person name="Riley R."/>
            <person name="Nagy L.G."/>
            <person name="Koehler G."/>
            <person name="Ransdell A.S."/>
            <person name="Younus H."/>
            <person name="Chow J."/>
            <person name="Chiniquy J."/>
            <person name="Lipzen A."/>
            <person name="Tritt A."/>
            <person name="Sun H."/>
            <person name="Haridas S."/>
            <person name="LaButti K."/>
            <person name="Ohm R.A."/>
            <person name="Kues U."/>
            <person name="Blanchette R.A."/>
            <person name="Grigoriev I.V."/>
            <person name="Minto R.E."/>
            <person name="Hibbett D.S."/>
        </authorList>
    </citation>
    <scope>NUCLEOTIDE SEQUENCE [LARGE SCALE GENOMIC DNA]</scope>
    <source>
        <strain evidence="4 5">ATCC 64428</strain>
    </source>
</reference>
<dbReference type="PRINTS" id="PR00080">
    <property type="entry name" value="SDRFAMILY"/>
</dbReference>
<dbReference type="InterPro" id="IPR002347">
    <property type="entry name" value="SDR_fam"/>
</dbReference>
<comment type="similarity">
    <text evidence="1 3">Belongs to the short-chain dehydrogenases/reductases (SDR) family.</text>
</comment>
<sequence>MTAPASSDSHKIVLVTGCSDGGIGSYLCASFASRNCLVYATARRMEAMNTLSGTNITKMRLDVTDDAAVQTTVSTVIEREGRIDIVVNNAGVNAMGPVVEIPLDKVIKTFDANIFSILRVSRAVFPHMASRQSGHIVNVGSVVGAIPTPWNGVYAASKAALRSLTDSLDMECRPFNIRITLLIPGAVKSNIANNEAATVNAFSENSLYYKFRQNIADRLWRSQGADAMPTDAFAERVVKQLLHQPPPRYITAGGLIYQFKIMGWLPRTFVLWFLWRLMSRIN</sequence>
<dbReference type="PRINTS" id="PR00081">
    <property type="entry name" value="GDHRDH"/>
</dbReference>
<dbReference type="GO" id="GO:0016491">
    <property type="term" value="F:oxidoreductase activity"/>
    <property type="evidence" value="ECO:0007669"/>
    <property type="project" value="UniProtKB-KW"/>
</dbReference>
<dbReference type="Gene3D" id="3.40.50.720">
    <property type="entry name" value="NAD(P)-binding Rossmann-like Domain"/>
    <property type="match status" value="1"/>
</dbReference>
<proteinExistence type="inferred from homology"/>
<dbReference type="InterPro" id="IPR036291">
    <property type="entry name" value="NAD(P)-bd_dom_sf"/>
</dbReference>
<name>A0A0D7AGM1_9AGAR</name>
<dbReference type="CDD" id="cd05374">
    <property type="entry name" value="17beta-HSD-like_SDR_c"/>
    <property type="match status" value="1"/>
</dbReference>
<organism evidence="4 5">
    <name type="scientific">Fistulina hepatica ATCC 64428</name>
    <dbReference type="NCBI Taxonomy" id="1128425"/>
    <lineage>
        <taxon>Eukaryota</taxon>
        <taxon>Fungi</taxon>
        <taxon>Dikarya</taxon>
        <taxon>Basidiomycota</taxon>
        <taxon>Agaricomycotina</taxon>
        <taxon>Agaricomycetes</taxon>
        <taxon>Agaricomycetidae</taxon>
        <taxon>Agaricales</taxon>
        <taxon>Fistulinaceae</taxon>
        <taxon>Fistulina</taxon>
    </lineage>
</organism>
<dbReference type="Proteomes" id="UP000054144">
    <property type="component" value="Unassembled WGS sequence"/>
</dbReference>
<evidence type="ECO:0000313" key="5">
    <source>
        <dbReference type="Proteomes" id="UP000054144"/>
    </source>
</evidence>
<dbReference type="Pfam" id="PF00106">
    <property type="entry name" value="adh_short"/>
    <property type="match status" value="1"/>
</dbReference>
<dbReference type="AlphaFoldDB" id="A0A0D7AGM1"/>
<evidence type="ECO:0000313" key="4">
    <source>
        <dbReference type="EMBL" id="KIY50436.1"/>
    </source>
</evidence>
<accession>A0A0D7AGM1</accession>
<keyword evidence="2" id="KW-0560">Oxidoreductase</keyword>
<evidence type="ECO:0000256" key="3">
    <source>
        <dbReference type="RuleBase" id="RU000363"/>
    </source>
</evidence>
<dbReference type="OrthoDB" id="2102561at2759"/>
<keyword evidence="5" id="KW-1185">Reference proteome</keyword>
<dbReference type="GO" id="GO:0005783">
    <property type="term" value="C:endoplasmic reticulum"/>
    <property type="evidence" value="ECO:0007669"/>
    <property type="project" value="TreeGrafter"/>
</dbReference>